<dbReference type="InterPro" id="IPR036250">
    <property type="entry name" value="AcylCo_DH-like_C"/>
</dbReference>
<dbReference type="InterPro" id="IPR037069">
    <property type="entry name" value="AcylCoA_DH/ox_N_sf"/>
</dbReference>
<evidence type="ECO:0000256" key="3">
    <source>
        <dbReference type="ARBA" id="ARBA00022630"/>
    </source>
</evidence>
<comment type="caution">
    <text evidence="9">The sequence shown here is derived from an EMBL/GenBank/DDBJ whole genome shotgun (WGS) entry which is preliminary data.</text>
</comment>
<dbReference type="InterPro" id="IPR009075">
    <property type="entry name" value="AcylCo_DH/oxidase_C"/>
</dbReference>
<dbReference type="Gene3D" id="1.20.140.10">
    <property type="entry name" value="Butyryl-CoA Dehydrogenase, subunit A, domain 3"/>
    <property type="match status" value="1"/>
</dbReference>
<evidence type="ECO:0000259" key="7">
    <source>
        <dbReference type="Pfam" id="PF00441"/>
    </source>
</evidence>
<gene>
    <name evidence="9" type="ORF">SRB5_17860</name>
</gene>
<dbReference type="Pfam" id="PF02770">
    <property type="entry name" value="Acyl-CoA_dh_M"/>
    <property type="match status" value="1"/>
</dbReference>
<evidence type="ECO:0008006" key="11">
    <source>
        <dbReference type="Google" id="ProtNLM"/>
    </source>
</evidence>
<protein>
    <recommendedName>
        <fullName evidence="11">Acyl-CoA dehydrogenase</fullName>
    </recommendedName>
</protein>
<evidence type="ECO:0000256" key="4">
    <source>
        <dbReference type="ARBA" id="ARBA00022827"/>
    </source>
</evidence>
<dbReference type="InterPro" id="IPR006091">
    <property type="entry name" value="Acyl-CoA_Oxase/DH_mid-dom"/>
</dbReference>
<sequence length="611" mass="65330">MWEVTEELRRTGQPGARPDGTHWPLADWLEKSLGDPTADGALSYATVAAEDAAEAFPEEACLVLDGIGVQDFYVPTAFGGSLAAYPQLLEIVRTVARRDLTTAVAHGKTFLGAVCVWLAGETPEALRLAKLIRAGEPVSLGLTERTHGSDLMAGEVVAEPMPGGYLVTGEKWLINNATRGRFICLLGRTGAQGGPRGFSLLMIDKNDLPARTLRTLPKVSTLGIRGADISGIALDGAPVGRDSLVGGEGEGPETVLKALQVTRCLCTALSLGAADHALRLAVSFARERELYGRRMAELPMVRRTLSDAYADNLATEALSLVAARSVHTLPGELSVTSSVAKYLVPTVTDDVINALRGVLGARSFLLDVHEHGRFQKLERDHRIVGIFDGNTMVNLYGLTSQFRTLARNHPTQWPTDRGAADTFALHRPLPDAELDRLSLMSRWGSSVTGSLPASAHALAAAARTRPELTRAAFLARVLADAARDLHTRMSRIRLAPAGAPVAGFDQARAYSICFAAACCAGLWLHNEELPRPDGSAALWEGGLWLENTLARLVTRLEHVLPGLTGPLPHRGLAAGTCDGARERLADHLFGQYTAGRLFSLLDCPVAEGPPC</sequence>
<dbReference type="Gene3D" id="1.10.540.10">
    <property type="entry name" value="Acyl-CoA dehydrogenase/oxidase, N-terminal domain"/>
    <property type="match status" value="1"/>
</dbReference>
<keyword evidence="5" id="KW-0560">Oxidoreductase</keyword>
<dbReference type="EMBL" id="WEGJ01000004">
    <property type="protein sequence ID" value="MQY11667.1"/>
    <property type="molecule type" value="Genomic_DNA"/>
</dbReference>
<evidence type="ECO:0000259" key="8">
    <source>
        <dbReference type="Pfam" id="PF02770"/>
    </source>
</evidence>
<dbReference type="OrthoDB" id="3666321at2"/>
<evidence type="ECO:0000256" key="1">
    <source>
        <dbReference type="ARBA" id="ARBA00001974"/>
    </source>
</evidence>
<proteinExistence type="inferred from homology"/>
<dbReference type="GO" id="GO:0050660">
    <property type="term" value="F:flavin adenine dinucleotide binding"/>
    <property type="evidence" value="ECO:0007669"/>
    <property type="project" value="InterPro"/>
</dbReference>
<dbReference type="GO" id="GO:0005886">
    <property type="term" value="C:plasma membrane"/>
    <property type="evidence" value="ECO:0007669"/>
    <property type="project" value="TreeGrafter"/>
</dbReference>
<name>A0A7K0CDW9_9ACTN</name>
<evidence type="ECO:0000256" key="6">
    <source>
        <dbReference type="SAM" id="MobiDB-lite"/>
    </source>
</evidence>
<evidence type="ECO:0000256" key="5">
    <source>
        <dbReference type="RuleBase" id="RU362125"/>
    </source>
</evidence>
<dbReference type="CDD" id="cd00567">
    <property type="entry name" value="ACAD"/>
    <property type="match status" value="1"/>
</dbReference>
<dbReference type="AlphaFoldDB" id="A0A7K0CDW9"/>
<evidence type="ECO:0000313" key="9">
    <source>
        <dbReference type="EMBL" id="MQY11667.1"/>
    </source>
</evidence>
<dbReference type="RefSeq" id="WP_153450963.1">
    <property type="nucleotide sequence ID" value="NZ_WEGJ01000004.1"/>
</dbReference>
<feature type="compositionally biased region" description="Basic and acidic residues" evidence="6">
    <location>
        <begin position="1"/>
        <end position="10"/>
    </location>
</feature>
<dbReference type="InterPro" id="IPR046373">
    <property type="entry name" value="Acyl-CoA_Oxase/DH_mid-dom_sf"/>
</dbReference>
<comment type="cofactor">
    <cofactor evidence="1 5">
        <name>FAD</name>
        <dbReference type="ChEBI" id="CHEBI:57692"/>
    </cofactor>
</comment>
<feature type="region of interest" description="Disordered" evidence="6">
    <location>
        <begin position="1"/>
        <end position="21"/>
    </location>
</feature>
<dbReference type="SUPFAM" id="SSF56645">
    <property type="entry name" value="Acyl-CoA dehydrogenase NM domain-like"/>
    <property type="match status" value="1"/>
</dbReference>
<evidence type="ECO:0000313" key="10">
    <source>
        <dbReference type="Proteomes" id="UP000466345"/>
    </source>
</evidence>
<dbReference type="Proteomes" id="UP000466345">
    <property type="component" value="Unassembled WGS sequence"/>
</dbReference>
<dbReference type="SUPFAM" id="SSF47203">
    <property type="entry name" value="Acyl-CoA dehydrogenase C-terminal domain-like"/>
    <property type="match status" value="1"/>
</dbReference>
<dbReference type="Pfam" id="PF00441">
    <property type="entry name" value="Acyl-CoA_dh_1"/>
    <property type="match status" value="1"/>
</dbReference>
<dbReference type="InterPro" id="IPR009100">
    <property type="entry name" value="AcylCoA_DH/oxidase_NM_dom_sf"/>
</dbReference>
<comment type="similarity">
    <text evidence="2 5">Belongs to the acyl-CoA dehydrogenase family.</text>
</comment>
<keyword evidence="4 5" id="KW-0274">FAD</keyword>
<evidence type="ECO:0000256" key="2">
    <source>
        <dbReference type="ARBA" id="ARBA00009347"/>
    </source>
</evidence>
<keyword evidence="3 5" id="KW-0285">Flavoprotein</keyword>
<dbReference type="Gene3D" id="2.40.110.10">
    <property type="entry name" value="Butyryl-CoA Dehydrogenase, subunit A, domain 2"/>
    <property type="match status" value="1"/>
</dbReference>
<accession>A0A7K0CDW9</accession>
<reference evidence="9 10" key="1">
    <citation type="submission" date="2019-10" db="EMBL/GenBank/DDBJ databases">
        <title>Streptomyces smaragdinus sp. nov. and Streptomyces fabii sp. nov., isolated from the gut of fungus growing-termite Macrotermes natalensis.</title>
        <authorList>
            <person name="Schwitalla J."/>
            <person name="Benndorf R."/>
            <person name="Martin K."/>
            <person name="De Beer W."/>
            <person name="Kaster A.-K."/>
            <person name="Vollmers J."/>
            <person name="Poulsen M."/>
            <person name="Beemelmanns C."/>
        </authorList>
    </citation>
    <scope>NUCLEOTIDE SEQUENCE [LARGE SCALE GENOMIC DNA]</scope>
    <source>
        <strain evidence="9 10">RB5</strain>
    </source>
</reference>
<dbReference type="PANTHER" id="PTHR43884:SF19">
    <property type="entry name" value="ACYL-COA DEHYDROGENASE FADE4-RELATED"/>
    <property type="match status" value="1"/>
</dbReference>
<dbReference type="PANTHER" id="PTHR43884">
    <property type="entry name" value="ACYL-COA DEHYDROGENASE"/>
    <property type="match status" value="1"/>
</dbReference>
<feature type="domain" description="Acyl-CoA oxidase/dehydrogenase middle" evidence="8">
    <location>
        <begin position="140"/>
        <end position="235"/>
    </location>
</feature>
<keyword evidence="10" id="KW-1185">Reference proteome</keyword>
<dbReference type="GO" id="GO:0003995">
    <property type="term" value="F:acyl-CoA dehydrogenase activity"/>
    <property type="evidence" value="ECO:0007669"/>
    <property type="project" value="TreeGrafter"/>
</dbReference>
<feature type="domain" description="Acyl-CoA dehydrogenase/oxidase C-terminal" evidence="7">
    <location>
        <begin position="249"/>
        <end position="393"/>
    </location>
</feature>
<organism evidence="9 10">
    <name type="scientific">Streptomyces smaragdinus</name>
    <dbReference type="NCBI Taxonomy" id="2585196"/>
    <lineage>
        <taxon>Bacteria</taxon>
        <taxon>Bacillati</taxon>
        <taxon>Actinomycetota</taxon>
        <taxon>Actinomycetes</taxon>
        <taxon>Kitasatosporales</taxon>
        <taxon>Streptomycetaceae</taxon>
        <taxon>Streptomyces</taxon>
    </lineage>
</organism>